<dbReference type="PANTHER" id="PTHR13405:SF11">
    <property type="entry name" value="NUCLEAR PORE COMPLEX PROTEIN NUP133"/>
    <property type="match status" value="1"/>
</dbReference>
<evidence type="ECO:0000313" key="8">
    <source>
        <dbReference type="Proteomes" id="UP000000709"/>
    </source>
</evidence>
<gene>
    <name evidence="7" type="ORF">SPAPADRAFT_135741</name>
</gene>
<dbReference type="RefSeq" id="XP_007374821.1">
    <property type="nucleotide sequence ID" value="XM_007374759.1"/>
</dbReference>
<dbReference type="InterPro" id="IPR015943">
    <property type="entry name" value="WD40/YVTN_repeat-like_dom_sf"/>
</dbReference>
<organism evidence="8">
    <name type="scientific">Spathaspora passalidarum (strain NRRL Y-27907 / 11-Y1)</name>
    <dbReference type="NCBI Taxonomy" id="619300"/>
    <lineage>
        <taxon>Eukaryota</taxon>
        <taxon>Fungi</taxon>
        <taxon>Dikarya</taxon>
        <taxon>Ascomycota</taxon>
        <taxon>Saccharomycotina</taxon>
        <taxon>Pichiomycetes</taxon>
        <taxon>Debaryomycetaceae</taxon>
        <taxon>Spathaspora</taxon>
    </lineage>
</organism>
<evidence type="ECO:0000256" key="3">
    <source>
        <dbReference type="ARBA" id="ARBA00022448"/>
    </source>
</evidence>
<dbReference type="FunCoup" id="G3ALR3">
    <property type="interactions" value="141"/>
</dbReference>
<feature type="domain" description="Nucleoporin Nup133/Nup155-like N-terminal" evidence="6">
    <location>
        <begin position="42"/>
        <end position="457"/>
    </location>
</feature>
<comment type="subcellular location">
    <subcellularLocation>
        <location evidence="1">Nucleus</location>
    </subcellularLocation>
</comment>
<evidence type="ECO:0000259" key="6">
    <source>
        <dbReference type="Pfam" id="PF08801"/>
    </source>
</evidence>
<dbReference type="EMBL" id="GL996501">
    <property type="protein sequence ID" value="EGW33306.1"/>
    <property type="molecule type" value="Genomic_DNA"/>
</dbReference>
<comment type="similarity">
    <text evidence="2">Belongs to the nucleoporin Nup133 family.</text>
</comment>
<dbReference type="OrthoDB" id="103454at2759"/>
<proteinExistence type="inferred from homology"/>
<dbReference type="KEGG" id="spaa:SPAPADRAFT_135741"/>
<dbReference type="OMA" id="HVATLLW"/>
<keyword evidence="4" id="KW-0539">Nucleus</keyword>
<evidence type="ECO:0000313" key="7">
    <source>
        <dbReference type="EMBL" id="EGW33306.1"/>
    </source>
</evidence>
<dbReference type="STRING" id="619300.G3ALR3"/>
<dbReference type="SUPFAM" id="SSF117289">
    <property type="entry name" value="Nucleoporin domain"/>
    <property type="match status" value="1"/>
</dbReference>
<keyword evidence="3" id="KW-0813">Transport</keyword>
<name>G3ALR3_SPAPN</name>
<reference evidence="7 8" key="1">
    <citation type="journal article" date="2011" name="Proc. Natl. Acad. Sci. U.S.A.">
        <title>Comparative genomics of xylose-fermenting fungi for enhanced biofuel production.</title>
        <authorList>
            <person name="Wohlbach D.J."/>
            <person name="Kuo A."/>
            <person name="Sato T.K."/>
            <person name="Potts K.M."/>
            <person name="Salamov A.A."/>
            <person name="LaButti K.M."/>
            <person name="Sun H."/>
            <person name="Clum A."/>
            <person name="Pangilinan J.L."/>
            <person name="Lindquist E.A."/>
            <person name="Lucas S."/>
            <person name="Lapidus A."/>
            <person name="Jin M."/>
            <person name="Gunawan C."/>
            <person name="Balan V."/>
            <person name="Dale B.E."/>
            <person name="Jeffries T.W."/>
            <person name="Zinkel R."/>
            <person name="Barry K.W."/>
            <person name="Grigoriev I.V."/>
            <person name="Gasch A.P."/>
        </authorList>
    </citation>
    <scope>NUCLEOTIDE SEQUENCE [LARGE SCALE GENOMIC DNA]</scope>
    <source>
        <strain evidence="8">NRRL Y-27907 / 11-Y1</strain>
    </source>
</reference>
<dbReference type="GO" id="GO:0016973">
    <property type="term" value="P:poly(A)+ mRNA export from nucleus"/>
    <property type="evidence" value="ECO:0007669"/>
    <property type="project" value="TreeGrafter"/>
</dbReference>
<dbReference type="AlphaFoldDB" id="G3ALR3"/>
<feature type="compositionally biased region" description="Basic and acidic residues" evidence="5">
    <location>
        <begin position="27"/>
        <end position="42"/>
    </location>
</feature>
<sequence>MSLTAGSLFRPRTAASVVPSPTQSRLPSEKPQEKAKSGHELTKNKHYCVSRLPALPSVFTKNKTKSGPTFLNAYSDHESNYSLVVNEDSIHVWGYKSADSTPLSIQFPLENNTSLPLAILTRPANTSSQDPGLVTIDSISGLVKFYESVQHAPTLGLINDRSLQLTIPLNKNEYITLAENVEPSGIVVATSSKRCILIQLRDYKSKPQLSTIELGTNGGSSFLSKFLGNRFASAEGDNEIVSIRSGRITNHGNTQEIIIQDSIGNFNLVVYNLLSATASPYIDTRKSFRQNLIPYIENSIDGYLPGSQLNIQFLDMWPLLTHDDVYLALCYVDEIYNESQKTLMLMTLKINHSGGLLVGSHKLKFNDEKELSTKPKLYLPQPGKTAFVIVENSIIITDLNTSYIDSKSTFTSYYKPRWEDIIRLKSSVEIIGTGYEDQSPTSNRAVIIITEKHGVLRVERFSEEDEAQDDGMDIDNDESKSDPLLIVKSHIEQGIFYSNSSEIDFDVNQKFDNSTLISAIELIIDEILNSSSPYILKLPSISDSTKEKVKLYQELIKYTWRNFPEISAKIIPRIVENLEKANVAMNLWISIEQDSNSSDLKQALESIIVKETKTGSHDILREFYIHGLGSINPVLTAFIEQITQKNMSSLLVSILVNTLYKGVYLNEVEYIINHPEIPSYKSWIFDTSLIVRVEEIFNHEFVARKVEVVDQYHKDNVHHLVEVLYYFVNSAIKYMEITPDTKDALKQYKSWYKARKQDWIGALLVLDLNNEAIAITEKYHDFASLARILDAQRGDNLYEIEQSDIQFNKYFEMFGYEFAASLYYYYLKNDKIQSLILNFPDYKHYLIEYFQNNPKQAAKVSWIRYLIDGQFGQASDSLLQSAQDKSVDSLHNKSVKYSLAKLSTIAAKQNPELTNERLEEIETQLVMIRYQSKCVDAITKLSGQRMESLSTSFFIKNFSNRAIDKDIIEPLVDGYYSRLVENIQLSSTELINLLTSIKPTLVDKLGFAYALDVAQAGYNESLVDYYTKLVWLRLLVLGEDDKVISQFNSKNFNDDVIRKNVQDSTLYKTLKATKLNPNIIAKLDSLLENPVINDDDEDNIFVQKLNQQLLTTLRKNLTKDNFKAWIESAKGEARLSLQ</sequence>
<dbReference type="GeneID" id="18869914"/>
<feature type="region of interest" description="Disordered" evidence="5">
    <location>
        <begin position="1"/>
        <end position="42"/>
    </location>
</feature>
<evidence type="ECO:0000256" key="5">
    <source>
        <dbReference type="SAM" id="MobiDB-lite"/>
    </source>
</evidence>
<dbReference type="eggNOG" id="KOG4121">
    <property type="taxonomic scope" value="Eukaryota"/>
</dbReference>
<dbReference type="GO" id="GO:0031080">
    <property type="term" value="C:nuclear pore outer ring"/>
    <property type="evidence" value="ECO:0007669"/>
    <property type="project" value="TreeGrafter"/>
</dbReference>
<dbReference type="Gene3D" id="2.130.10.10">
    <property type="entry name" value="YVTN repeat-like/Quinoprotein amine dehydrogenase"/>
    <property type="match status" value="1"/>
</dbReference>
<keyword evidence="8" id="KW-1185">Reference proteome</keyword>
<dbReference type="PANTHER" id="PTHR13405">
    <property type="entry name" value="NUCLEAR PORE COMPLEX PROTEIN NUP133"/>
    <property type="match status" value="1"/>
</dbReference>
<protein>
    <recommendedName>
        <fullName evidence="6">Nucleoporin Nup133/Nup155-like N-terminal domain-containing protein</fullName>
    </recommendedName>
</protein>
<dbReference type="InterPro" id="IPR037624">
    <property type="entry name" value="Nup133-like"/>
</dbReference>
<accession>G3ALR3</accession>
<evidence type="ECO:0000256" key="1">
    <source>
        <dbReference type="ARBA" id="ARBA00004123"/>
    </source>
</evidence>
<dbReference type="GO" id="GO:0006606">
    <property type="term" value="P:protein import into nucleus"/>
    <property type="evidence" value="ECO:0007669"/>
    <property type="project" value="TreeGrafter"/>
</dbReference>
<dbReference type="GO" id="GO:0017056">
    <property type="term" value="F:structural constituent of nuclear pore"/>
    <property type="evidence" value="ECO:0007669"/>
    <property type="project" value="InterPro"/>
</dbReference>
<dbReference type="Gene3D" id="1.20.58.1380">
    <property type="match status" value="1"/>
</dbReference>
<evidence type="ECO:0000256" key="4">
    <source>
        <dbReference type="ARBA" id="ARBA00023242"/>
    </source>
</evidence>
<dbReference type="Proteomes" id="UP000000709">
    <property type="component" value="Unassembled WGS sequence"/>
</dbReference>
<evidence type="ECO:0000256" key="2">
    <source>
        <dbReference type="ARBA" id="ARBA00005569"/>
    </source>
</evidence>
<dbReference type="Pfam" id="PF08801">
    <property type="entry name" value="Nucleoporin_N"/>
    <property type="match status" value="1"/>
</dbReference>
<dbReference type="InParanoid" id="G3ALR3"/>
<dbReference type="HOGENOM" id="CLU_002493_1_0_1"/>
<dbReference type="InterPro" id="IPR014908">
    <property type="entry name" value="Nucleoporin_Nup133/Nup155_N"/>
</dbReference>
<dbReference type="GO" id="GO:0000972">
    <property type="term" value="P:transcription-dependent tethering of RNA polymerase II gene DNA at nuclear periphery"/>
    <property type="evidence" value="ECO:0007669"/>
    <property type="project" value="TreeGrafter"/>
</dbReference>